<dbReference type="Pfam" id="PF03856">
    <property type="entry name" value="SUN"/>
    <property type="match status" value="1"/>
</dbReference>
<name>A0A0G2E513_PHACM</name>
<dbReference type="OrthoDB" id="5554151at2759"/>
<dbReference type="Proteomes" id="UP000053317">
    <property type="component" value="Unassembled WGS sequence"/>
</dbReference>
<dbReference type="InterPro" id="IPR005556">
    <property type="entry name" value="SUN"/>
</dbReference>
<dbReference type="PANTHER" id="PTHR31654">
    <property type="entry name" value="SECRETED BETA-GLUCOSIDASE ADG3-RELATED"/>
    <property type="match status" value="1"/>
</dbReference>
<gene>
    <name evidence="3" type="ORF">UCRPC4_g05432</name>
</gene>
<evidence type="ECO:0000256" key="2">
    <source>
        <dbReference type="SAM" id="SignalP"/>
    </source>
</evidence>
<keyword evidence="4" id="KW-1185">Reference proteome</keyword>
<dbReference type="AlphaFoldDB" id="A0A0G2E513"/>
<evidence type="ECO:0000256" key="1">
    <source>
        <dbReference type="ARBA" id="ARBA00010579"/>
    </source>
</evidence>
<accession>A0A0G2E513</accession>
<comment type="similarity">
    <text evidence="1">Belongs to the SUN family.</text>
</comment>
<dbReference type="EMBL" id="LCWF01000137">
    <property type="protein sequence ID" value="KKY17799.1"/>
    <property type="molecule type" value="Genomic_DNA"/>
</dbReference>
<organism evidence="3 4">
    <name type="scientific">Phaeomoniella chlamydospora</name>
    <name type="common">Phaeoacremonium chlamydosporum</name>
    <dbReference type="NCBI Taxonomy" id="158046"/>
    <lineage>
        <taxon>Eukaryota</taxon>
        <taxon>Fungi</taxon>
        <taxon>Dikarya</taxon>
        <taxon>Ascomycota</taxon>
        <taxon>Pezizomycotina</taxon>
        <taxon>Eurotiomycetes</taxon>
        <taxon>Chaetothyriomycetidae</taxon>
        <taxon>Phaeomoniellales</taxon>
        <taxon>Phaeomoniellaceae</taxon>
        <taxon>Phaeomoniella</taxon>
    </lineage>
</organism>
<evidence type="ECO:0000313" key="4">
    <source>
        <dbReference type="Proteomes" id="UP000053317"/>
    </source>
</evidence>
<dbReference type="InterPro" id="IPR053088">
    <property type="entry name" value="Beta-glucosidase/SUN-like"/>
</dbReference>
<proteinExistence type="inferred from homology"/>
<reference evidence="3 4" key="1">
    <citation type="submission" date="2015-05" db="EMBL/GenBank/DDBJ databases">
        <title>Distinctive expansion of gene families associated with plant cell wall degradation and secondary metabolism in the genomes of grapevine trunk pathogens.</title>
        <authorList>
            <person name="Lawrence D.P."/>
            <person name="Travadon R."/>
            <person name="Rolshausen P.E."/>
            <person name="Baumgartner K."/>
        </authorList>
    </citation>
    <scope>NUCLEOTIDE SEQUENCE [LARGE SCALE GENOMIC DNA]</scope>
    <source>
        <strain evidence="3">UCRPC4</strain>
    </source>
</reference>
<feature type="signal peptide" evidence="2">
    <location>
        <begin position="1"/>
        <end position="25"/>
    </location>
</feature>
<reference evidence="3 4" key="2">
    <citation type="submission" date="2015-05" db="EMBL/GenBank/DDBJ databases">
        <authorList>
            <person name="Morales-Cruz A."/>
            <person name="Amrine K.C."/>
            <person name="Cantu D."/>
        </authorList>
    </citation>
    <scope>NUCLEOTIDE SEQUENCE [LARGE SCALE GENOMIC DNA]</scope>
    <source>
        <strain evidence="3">UCRPC4</strain>
    </source>
</reference>
<feature type="chain" id="PRO_5002543240" evidence="2">
    <location>
        <begin position="26"/>
        <end position="477"/>
    </location>
</feature>
<keyword evidence="2" id="KW-0732">Signal</keyword>
<comment type="caution">
    <text evidence="3">The sequence shown here is derived from an EMBL/GenBank/DDBJ whole genome shotgun (WGS) entry which is preliminary data.</text>
</comment>
<dbReference type="PANTHER" id="PTHR31654:SF0">
    <property type="entry name" value="SECRETED BETA-GLUCOSIDASE ADG3-RELATED"/>
    <property type="match status" value="1"/>
</dbReference>
<protein>
    <submittedName>
        <fullName evidence="3">Putative sun domain protein</fullName>
    </submittedName>
</protein>
<sequence>MKSQTMTASTGVLLLLTVFGDIAFAKHGHQHERLRSVHQKHHIAREANKSRSETGHLTPAEELKKKRGEICVFPDDAGLVAVTPGELNAGWAQSPDMPCEPGKWCPFACPPGQVSMQWNPDVTSYIYPGSMEGGMYCEEDGTMSLPFPHRPHCQDGEGTFHAINRCSESVAFCQTVLPGYEDMLIPTPVDSSSRHVLAVPGSSYWAGSASHFYINPPGVSTEDACTWGTKENPWGNWAAYVAGANVDVLGTTYTKIGWNPIKLEDATPSRDESPTFGIKLSCDGDCNGLPCEIDPSVNGVNEMTGPDISIGAGGATFCVFDFLQSEHFVFHFFFNNHFLQHHFINLIFNIFNIDVHLKLYKPHLHLDLNLQFQLQLQLILLIFNFHQLQQQQQQFLNIKLCLYRSLQLGIRQTLRQQGSTRALRELHIHHLCVVRDSYIAIIDRGSNQCDDCCPKCVSLLKHRHCIECSVVSPECWN</sequence>
<evidence type="ECO:0000313" key="3">
    <source>
        <dbReference type="EMBL" id="KKY17799.1"/>
    </source>
</evidence>